<dbReference type="EMBL" id="JBANMG010000003">
    <property type="protein sequence ID" value="KAK6955543.1"/>
    <property type="molecule type" value="Genomic_DNA"/>
</dbReference>
<comment type="caution">
    <text evidence="2">The sequence shown here is derived from an EMBL/GenBank/DDBJ whole genome shotgun (WGS) entry which is preliminary data.</text>
</comment>
<keyword evidence="1" id="KW-0732">Signal</keyword>
<name>A0AAX6MSY8_9PEZI</name>
<accession>A0AAX6MSY8</accession>
<gene>
    <name evidence="2" type="ORF">Daesc_003183</name>
</gene>
<feature type="signal peptide" evidence="1">
    <location>
        <begin position="1"/>
        <end position="18"/>
    </location>
</feature>
<sequence length="114" mass="11712">MRPTFTFLLSSLAALTSASPAPDPSAVFYAQLFSASADCSDTTGVKAFLYSRGACQNTAVPGTGSARVRYNEHPETLSLTGWTGPDCTGDAVPVGPSVGVCVALNGTNVASWSY</sequence>
<proteinExistence type="predicted"/>
<feature type="chain" id="PRO_5043746914" evidence="1">
    <location>
        <begin position="19"/>
        <end position="114"/>
    </location>
</feature>
<keyword evidence="3" id="KW-1185">Reference proteome</keyword>
<dbReference type="Proteomes" id="UP001369815">
    <property type="component" value="Unassembled WGS sequence"/>
</dbReference>
<organism evidence="2 3">
    <name type="scientific">Daldinia eschscholtzii</name>
    <dbReference type="NCBI Taxonomy" id="292717"/>
    <lineage>
        <taxon>Eukaryota</taxon>
        <taxon>Fungi</taxon>
        <taxon>Dikarya</taxon>
        <taxon>Ascomycota</taxon>
        <taxon>Pezizomycotina</taxon>
        <taxon>Sordariomycetes</taxon>
        <taxon>Xylariomycetidae</taxon>
        <taxon>Xylariales</taxon>
        <taxon>Hypoxylaceae</taxon>
        <taxon>Daldinia</taxon>
    </lineage>
</organism>
<evidence type="ECO:0000256" key="1">
    <source>
        <dbReference type="SAM" id="SignalP"/>
    </source>
</evidence>
<protein>
    <submittedName>
        <fullName evidence="2">Uncharacterized protein</fullName>
    </submittedName>
</protein>
<evidence type="ECO:0000313" key="2">
    <source>
        <dbReference type="EMBL" id="KAK6955543.1"/>
    </source>
</evidence>
<evidence type="ECO:0000313" key="3">
    <source>
        <dbReference type="Proteomes" id="UP001369815"/>
    </source>
</evidence>
<reference evidence="2 3" key="1">
    <citation type="journal article" date="2024" name="Front Chem Biol">
        <title>Unveiling the potential of Daldinia eschscholtzii MFLUCC 19-0629 through bioactivity and bioinformatics studies for enhanced sustainable agriculture production.</title>
        <authorList>
            <person name="Brooks S."/>
            <person name="Weaver J.A."/>
            <person name="Klomchit A."/>
            <person name="Alharthi S.A."/>
            <person name="Onlamun T."/>
            <person name="Nurani R."/>
            <person name="Vong T.K."/>
            <person name="Alberti F."/>
            <person name="Greco C."/>
        </authorList>
    </citation>
    <scope>NUCLEOTIDE SEQUENCE [LARGE SCALE GENOMIC DNA]</scope>
    <source>
        <strain evidence="2">MFLUCC 19-0629</strain>
    </source>
</reference>
<dbReference type="AlphaFoldDB" id="A0AAX6MSY8"/>